<reference evidence="4" key="1">
    <citation type="journal article" date="2021" name="PeerJ">
        <title>Extensive microbial diversity within the chicken gut microbiome revealed by metagenomics and culture.</title>
        <authorList>
            <person name="Gilroy R."/>
            <person name="Ravi A."/>
            <person name="Getino M."/>
            <person name="Pursley I."/>
            <person name="Horton D.L."/>
            <person name="Alikhan N.F."/>
            <person name="Baker D."/>
            <person name="Gharbi K."/>
            <person name="Hall N."/>
            <person name="Watson M."/>
            <person name="Adriaenssens E.M."/>
            <person name="Foster-Nyarko E."/>
            <person name="Jarju S."/>
            <person name="Secka A."/>
            <person name="Antonio M."/>
            <person name="Oren A."/>
            <person name="Chaudhuri R.R."/>
            <person name="La Ragione R."/>
            <person name="Hildebrand F."/>
            <person name="Pallen M.J."/>
        </authorList>
    </citation>
    <scope>NUCLEOTIDE SEQUENCE</scope>
    <source>
        <strain evidence="4">CHK187-11901</strain>
    </source>
</reference>
<evidence type="ECO:0000313" key="4">
    <source>
        <dbReference type="EMBL" id="HJC37350.1"/>
    </source>
</evidence>
<dbReference type="NCBIfam" id="NF005559">
    <property type="entry name" value="PRK07231.1"/>
    <property type="match status" value="1"/>
</dbReference>
<dbReference type="PRINTS" id="PR00081">
    <property type="entry name" value="GDHRDH"/>
</dbReference>
<dbReference type="InterPro" id="IPR002347">
    <property type="entry name" value="SDR_fam"/>
</dbReference>
<gene>
    <name evidence="4" type="primary">ucpA</name>
    <name evidence="4" type="ORF">H9702_09525</name>
</gene>
<dbReference type="PRINTS" id="PR00080">
    <property type="entry name" value="SDRFAMILY"/>
</dbReference>
<sequence>MKRLKGKTALITGASKGIGEGIARVYAKEGADLVLCARGAQTEKLCEELRDRYGIDAIFVPTDVADMQACERAAAAAIARFGRVDILVSNAGVCRLGSFLEASEADRDYHLDVNVKGAWNICHAVLPVMKEQKYGRVVIMSSVTGYMVADPGEAGYAMSKAALIGLTKALAREFAQDGITVNAICPGYVDTPMVQGIALQSDADDPQSVKQGIAAATPLGRLADPEEIGDLAAFLGSDESRYITGTQIVIDGGSTLPETISVGSA</sequence>
<dbReference type="PROSITE" id="PS00061">
    <property type="entry name" value="ADH_SHORT"/>
    <property type="match status" value="1"/>
</dbReference>
<organism evidence="4 5">
    <name type="scientific">Candidatus Merdibacter merdavium</name>
    <dbReference type="NCBI Taxonomy" id="2838692"/>
    <lineage>
        <taxon>Bacteria</taxon>
        <taxon>Bacillati</taxon>
        <taxon>Bacillota</taxon>
        <taxon>Erysipelotrichia</taxon>
        <taxon>Erysipelotrichales</taxon>
        <taxon>Erysipelotrichaceae</taxon>
        <taxon>Merdibacter</taxon>
    </lineage>
</organism>
<dbReference type="AlphaFoldDB" id="A0A9D2SXC8"/>
<keyword evidence="2 4" id="KW-0560">Oxidoreductase</keyword>
<dbReference type="Pfam" id="PF13561">
    <property type="entry name" value="adh_short_C2"/>
    <property type="match status" value="1"/>
</dbReference>
<dbReference type="InterPro" id="IPR020904">
    <property type="entry name" value="Sc_DH/Rdtase_CS"/>
</dbReference>
<dbReference type="PANTHER" id="PTHR42879">
    <property type="entry name" value="3-OXOACYL-(ACYL-CARRIER-PROTEIN) REDUCTASE"/>
    <property type="match status" value="1"/>
</dbReference>
<dbReference type="PANTHER" id="PTHR42879:SF2">
    <property type="entry name" value="3-OXOACYL-[ACYL-CARRIER-PROTEIN] REDUCTASE FABG"/>
    <property type="match status" value="1"/>
</dbReference>
<dbReference type="FunFam" id="3.40.50.720:FF:000084">
    <property type="entry name" value="Short-chain dehydrogenase reductase"/>
    <property type="match status" value="1"/>
</dbReference>
<reference evidence="4" key="2">
    <citation type="submission" date="2021-04" db="EMBL/GenBank/DDBJ databases">
        <authorList>
            <person name="Gilroy R."/>
        </authorList>
    </citation>
    <scope>NUCLEOTIDE SEQUENCE</scope>
    <source>
        <strain evidence="4">CHK187-11901</strain>
    </source>
</reference>
<dbReference type="InterPro" id="IPR050259">
    <property type="entry name" value="SDR"/>
</dbReference>
<dbReference type="InterPro" id="IPR036291">
    <property type="entry name" value="NAD(P)-bd_dom_sf"/>
</dbReference>
<dbReference type="SMART" id="SM00822">
    <property type="entry name" value="PKS_KR"/>
    <property type="match status" value="1"/>
</dbReference>
<comment type="caution">
    <text evidence="4">The sequence shown here is derived from an EMBL/GenBank/DDBJ whole genome shotgun (WGS) entry which is preliminary data.</text>
</comment>
<comment type="similarity">
    <text evidence="1">Belongs to the short-chain dehydrogenases/reductases (SDR) family.</text>
</comment>
<name>A0A9D2SXC8_9FIRM</name>
<dbReference type="NCBIfam" id="NF006080">
    <property type="entry name" value="PRK08226.1"/>
    <property type="match status" value="1"/>
</dbReference>
<evidence type="ECO:0000313" key="5">
    <source>
        <dbReference type="Proteomes" id="UP000823896"/>
    </source>
</evidence>
<dbReference type="GO" id="GO:0008206">
    <property type="term" value="P:bile acid metabolic process"/>
    <property type="evidence" value="ECO:0007669"/>
    <property type="project" value="UniProtKB-ARBA"/>
</dbReference>
<dbReference type="InterPro" id="IPR057326">
    <property type="entry name" value="KR_dom"/>
</dbReference>
<feature type="domain" description="Ketoreductase" evidence="3">
    <location>
        <begin position="7"/>
        <end position="187"/>
    </location>
</feature>
<protein>
    <submittedName>
        <fullName evidence="4">SDR family oxidoreductase UcpA</fullName>
        <ecNumber evidence="4">1.-.-.-</ecNumber>
    </submittedName>
</protein>
<proteinExistence type="inferred from homology"/>
<evidence type="ECO:0000256" key="2">
    <source>
        <dbReference type="ARBA" id="ARBA00023002"/>
    </source>
</evidence>
<dbReference type="GO" id="GO:0016491">
    <property type="term" value="F:oxidoreductase activity"/>
    <property type="evidence" value="ECO:0007669"/>
    <property type="project" value="UniProtKB-KW"/>
</dbReference>
<accession>A0A9D2SXC8</accession>
<dbReference type="EMBL" id="DWWM01000057">
    <property type="protein sequence ID" value="HJC37350.1"/>
    <property type="molecule type" value="Genomic_DNA"/>
</dbReference>
<dbReference type="SUPFAM" id="SSF51735">
    <property type="entry name" value="NAD(P)-binding Rossmann-fold domains"/>
    <property type="match status" value="1"/>
</dbReference>
<evidence type="ECO:0000259" key="3">
    <source>
        <dbReference type="SMART" id="SM00822"/>
    </source>
</evidence>
<dbReference type="Proteomes" id="UP000823896">
    <property type="component" value="Unassembled WGS sequence"/>
</dbReference>
<dbReference type="Gene3D" id="3.40.50.720">
    <property type="entry name" value="NAD(P)-binding Rossmann-like Domain"/>
    <property type="match status" value="1"/>
</dbReference>
<dbReference type="EC" id="1.-.-.-" evidence="4"/>
<evidence type="ECO:0000256" key="1">
    <source>
        <dbReference type="ARBA" id="ARBA00006484"/>
    </source>
</evidence>